<accession>A0A318TTB2</accession>
<protein>
    <submittedName>
        <fullName evidence="2">Uncharacterized protein</fullName>
    </submittedName>
</protein>
<comment type="caution">
    <text evidence="2">The sequence shown here is derived from an EMBL/GenBank/DDBJ whole genome shotgun (WGS) entry which is preliminary data.</text>
</comment>
<dbReference type="PROSITE" id="PS50096">
    <property type="entry name" value="IQ"/>
    <property type="match status" value="1"/>
</dbReference>
<dbReference type="EMBL" id="QJTK01000030">
    <property type="protein sequence ID" value="PYF06288.1"/>
    <property type="molecule type" value="Genomic_DNA"/>
</dbReference>
<evidence type="ECO:0000313" key="2">
    <source>
        <dbReference type="EMBL" id="PYF06288.1"/>
    </source>
</evidence>
<dbReference type="Proteomes" id="UP000247727">
    <property type="component" value="Unassembled WGS sequence"/>
</dbReference>
<proteinExistence type="predicted"/>
<organism evidence="2 3">
    <name type="scientific">Rhodobacter viridis</name>
    <dbReference type="NCBI Taxonomy" id="1054202"/>
    <lineage>
        <taxon>Bacteria</taxon>
        <taxon>Pseudomonadati</taxon>
        <taxon>Pseudomonadota</taxon>
        <taxon>Alphaproteobacteria</taxon>
        <taxon>Rhodobacterales</taxon>
        <taxon>Rhodobacter group</taxon>
        <taxon>Rhodobacter</taxon>
    </lineage>
</organism>
<feature type="compositionally biased region" description="Basic and acidic residues" evidence="1">
    <location>
        <begin position="82"/>
        <end position="108"/>
    </location>
</feature>
<feature type="region of interest" description="Disordered" evidence="1">
    <location>
        <begin position="139"/>
        <end position="212"/>
    </location>
</feature>
<evidence type="ECO:0000313" key="3">
    <source>
        <dbReference type="Proteomes" id="UP000247727"/>
    </source>
</evidence>
<evidence type="ECO:0000256" key="1">
    <source>
        <dbReference type="SAM" id="MobiDB-lite"/>
    </source>
</evidence>
<feature type="region of interest" description="Disordered" evidence="1">
    <location>
        <begin position="66"/>
        <end position="108"/>
    </location>
</feature>
<keyword evidence="3" id="KW-1185">Reference proteome</keyword>
<reference evidence="2 3" key="1">
    <citation type="submission" date="2018-06" db="EMBL/GenBank/DDBJ databases">
        <title>Genomic Encyclopedia of Type Strains, Phase III (KMG-III): the genomes of soil and plant-associated and newly described type strains.</title>
        <authorList>
            <person name="Whitman W."/>
        </authorList>
    </citation>
    <scope>NUCLEOTIDE SEQUENCE [LARGE SCALE GENOMIC DNA]</scope>
    <source>
        <strain evidence="2 3">JA737</strain>
    </source>
</reference>
<feature type="compositionally biased region" description="Low complexity" evidence="1">
    <location>
        <begin position="167"/>
        <end position="189"/>
    </location>
</feature>
<name>A0A318TTB2_9RHOB</name>
<gene>
    <name evidence="2" type="ORF">C8J30_1302</name>
</gene>
<feature type="region of interest" description="Disordered" evidence="1">
    <location>
        <begin position="1"/>
        <end position="32"/>
    </location>
</feature>
<dbReference type="AlphaFoldDB" id="A0A318TTB2"/>
<sequence length="212" mass="22840">MVRSFRKNGRKHFGTSSSWQRHDRASAAPPVQARWRGHAVRAAIMRACPPSVQGLARMIASFARAAEPGARHQSEDGGEVAQARDGRGHEDRADGTAVHRADRGRRGDGCHIPAAHIAATGRLAPAGCRRRQAQAAEVQALPHRPSPADLEPMATTQARSTSTLLQFRPPRASSTFSSASTAHPSSPSRNSLQRLTERQLGSEVIPSQRTVC</sequence>
<feature type="compositionally biased region" description="Basic residues" evidence="1">
    <location>
        <begin position="1"/>
        <end position="13"/>
    </location>
</feature>
<feature type="compositionally biased region" description="Polar residues" evidence="1">
    <location>
        <begin position="154"/>
        <end position="165"/>
    </location>
</feature>